<comment type="caution">
    <text evidence="2">The sequence shown here is derived from an EMBL/GenBank/DDBJ whole genome shotgun (WGS) entry which is preliminary data.</text>
</comment>
<dbReference type="InterPro" id="IPR029052">
    <property type="entry name" value="Metallo-depent_PP-like"/>
</dbReference>
<evidence type="ECO:0000259" key="1">
    <source>
        <dbReference type="Pfam" id="PF00149"/>
    </source>
</evidence>
<evidence type="ECO:0000313" key="3">
    <source>
        <dbReference type="Proteomes" id="UP000295097"/>
    </source>
</evidence>
<dbReference type="InterPro" id="IPR004843">
    <property type="entry name" value="Calcineurin-like_PHP"/>
</dbReference>
<dbReference type="Gene3D" id="3.60.21.10">
    <property type="match status" value="1"/>
</dbReference>
<evidence type="ECO:0000313" key="2">
    <source>
        <dbReference type="EMBL" id="TCT41831.1"/>
    </source>
</evidence>
<name>A0A4R3P031_9HYPH</name>
<dbReference type="Proteomes" id="UP000295097">
    <property type="component" value="Unassembled WGS sequence"/>
</dbReference>
<dbReference type="RefSeq" id="WP_132309614.1">
    <property type="nucleotide sequence ID" value="NZ_SMAR01000006.1"/>
</dbReference>
<protein>
    <submittedName>
        <fullName evidence="2">Calcineurin-like phosphoesterase family protein</fullName>
    </submittedName>
</protein>
<keyword evidence="3" id="KW-1185">Reference proteome</keyword>
<dbReference type="EMBL" id="SMAR01000006">
    <property type="protein sequence ID" value="TCT41831.1"/>
    <property type="molecule type" value="Genomic_DNA"/>
</dbReference>
<reference evidence="2 3" key="1">
    <citation type="submission" date="2019-03" db="EMBL/GenBank/DDBJ databases">
        <title>Freshwater and sediment microbial communities from various areas in North America, analyzing microbe dynamics in response to fracking.</title>
        <authorList>
            <person name="Lamendella R."/>
        </authorList>
    </citation>
    <scope>NUCLEOTIDE SEQUENCE [LARGE SCALE GENOMIC DNA]</scope>
    <source>
        <strain evidence="2 3">175.2</strain>
    </source>
</reference>
<dbReference type="Pfam" id="PF00149">
    <property type="entry name" value="Metallophos"/>
    <property type="match status" value="1"/>
</dbReference>
<gene>
    <name evidence="2" type="ORF">EDC90_100689</name>
</gene>
<proteinExistence type="predicted"/>
<feature type="domain" description="Calcineurin-like phosphoesterase" evidence="1">
    <location>
        <begin position="1"/>
        <end position="107"/>
    </location>
</feature>
<dbReference type="GO" id="GO:0016787">
    <property type="term" value="F:hydrolase activity"/>
    <property type="evidence" value="ECO:0007669"/>
    <property type="project" value="InterPro"/>
</dbReference>
<accession>A0A4R3P031</accession>
<organism evidence="2 3">
    <name type="scientific">Martelella mediterranea</name>
    <dbReference type="NCBI Taxonomy" id="293089"/>
    <lineage>
        <taxon>Bacteria</taxon>
        <taxon>Pseudomonadati</taxon>
        <taxon>Pseudomonadota</taxon>
        <taxon>Alphaproteobacteria</taxon>
        <taxon>Hyphomicrobiales</taxon>
        <taxon>Aurantimonadaceae</taxon>
        <taxon>Martelella</taxon>
    </lineage>
</organism>
<sequence length="170" mass="18905">MTLWVTSDTHFGDTGLLASGLAANKTARAFETVAEMNECIADNWNDRIGEYDTVYHLGDVFLGDGWKMLKGLKGKKHLILGNHDDPTSPHLTEAFSSIALWKTFADSKTVLTHLPLDLSQRSGLGLRFKRNIHGHLHEKPSPTHRHICTSIEQTDFSPVNLEDLVSDSRG</sequence>
<dbReference type="AlphaFoldDB" id="A0A4R3P031"/>
<dbReference type="SUPFAM" id="SSF56300">
    <property type="entry name" value="Metallo-dependent phosphatases"/>
    <property type="match status" value="1"/>
</dbReference>
<dbReference type="OrthoDB" id="5380073at2"/>